<protein>
    <recommendedName>
        <fullName evidence="4">Copper transport protein</fullName>
    </recommendedName>
</protein>
<comment type="subcellular location">
    <subcellularLocation>
        <location evidence="4">Membrane</location>
        <topology evidence="4">Multi-pass membrane protein</topology>
    </subcellularLocation>
</comment>
<sequence>MKFLCILLVVGLALCEQQIDAKKHVDDFLDDLTNDSKSEDPHAHHNHAEHTASTGGHDHSGHMMMMFFHGGCNEVILFDFWRINSYFGLIVSSAFIFIMGAAYEGLKWFRVYLQVNQTKETVHEPEIIGVENNGNGCLKMKNMNVAEPLVETRQPQVHGPSTSPFPLSRLVQAFLYIVQLVLAYWLMLIVMTYNSWLTLAVILGAGFGHWAFAVLQLKTPHGQAADSFATDACH</sequence>
<dbReference type="OrthoDB" id="161814at2759"/>
<comment type="caution">
    <text evidence="6">The sequence shown here is derived from an EMBL/GenBank/DDBJ whole genome shotgun (WGS) entry which is preliminary data.</text>
</comment>
<keyword evidence="4" id="KW-0813">Transport</keyword>
<evidence type="ECO:0000256" key="5">
    <source>
        <dbReference type="SAM" id="SignalP"/>
    </source>
</evidence>
<feature type="chain" id="PRO_5040395099" description="Copper transport protein" evidence="5">
    <location>
        <begin position="22"/>
        <end position="234"/>
    </location>
</feature>
<keyword evidence="2 4" id="KW-1133">Transmembrane helix</keyword>
<keyword evidence="4" id="KW-0187">Copper transport</keyword>
<keyword evidence="5" id="KW-0732">Signal</keyword>
<dbReference type="AlphaFoldDB" id="A0A9P1J174"/>
<dbReference type="Proteomes" id="UP001152747">
    <property type="component" value="Unassembled WGS sequence"/>
</dbReference>
<evidence type="ECO:0000313" key="6">
    <source>
        <dbReference type="EMBL" id="CAI5455013.1"/>
    </source>
</evidence>
<dbReference type="Pfam" id="PF04145">
    <property type="entry name" value="Ctr"/>
    <property type="match status" value="1"/>
</dbReference>
<dbReference type="PANTHER" id="PTHR12483">
    <property type="entry name" value="SOLUTE CARRIER FAMILY 31 COPPER TRANSPORTERS"/>
    <property type="match status" value="1"/>
</dbReference>
<keyword evidence="7" id="KW-1185">Reference proteome</keyword>
<evidence type="ECO:0000256" key="3">
    <source>
        <dbReference type="ARBA" id="ARBA00023136"/>
    </source>
</evidence>
<evidence type="ECO:0000313" key="7">
    <source>
        <dbReference type="Proteomes" id="UP001152747"/>
    </source>
</evidence>
<feature type="transmembrane region" description="Helical" evidence="4">
    <location>
        <begin position="173"/>
        <end position="190"/>
    </location>
</feature>
<dbReference type="GO" id="GO:0005375">
    <property type="term" value="F:copper ion transmembrane transporter activity"/>
    <property type="evidence" value="ECO:0007669"/>
    <property type="project" value="UniProtKB-UniRule"/>
</dbReference>
<name>A0A9P1J174_9PELO</name>
<keyword evidence="3 4" id="KW-0472">Membrane</keyword>
<organism evidence="6 7">
    <name type="scientific">Caenorhabditis angaria</name>
    <dbReference type="NCBI Taxonomy" id="860376"/>
    <lineage>
        <taxon>Eukaryota</taxon>
        <taxon>Metazoa</taxon>
        <taxon>Ecdysozoa</taxon>
        <taxon>Nematoda</taxon>
        <taxon>Chromadorea</taxon>
        <taxon>Rhabditida</taxon>
        <taxon>Rhabditina</taxon>
        <taxon>Rhabditomorpha</taxon>
        <taxon>Rhabditoidea</taxon>
        <taxon>Rhabditidae</taxon>
        <taxon>Peloderinae</taxon>
        <taxon>Caenorhabditis</taxon>
    </lineage>
</organism>
<dbReference type="InterPro" id="IPR007274">
    <property type="entry name" value="Cop_transporter"/>
</dbReference>
<accession>A0A9P1J174</accession>
<reference evidence="6" key="1">
    <citation type="submission" date="2022-11" db="EMBL/GenBank/DDBJ databases">
        <authorList>
            <person name="Kikuchi T."/>
        </authorList>
    </citation>
    <scope>NUCLEOTIDE SEQUENCE</scope>
    <source>
        <strain evidence="6">PS1010</strain>
    </source>
</reference>
<gene>
    <name evidence="6" type="ORF">CAMP_LOCUS17650</name>
</gene>
<evidence type="ECO:0000256" key="1">
    <source>
        <dbReference type="ARBA" id="ARBA00022692"/>
    </source>
</evidence>
<evidence type="ECO:0000256" key="2">
    <source>
        <dbReference type="ARBA" id="ARBA00022989"/>
    </source>
</evidence>
<proteinExistence type="inferred from homology"/>
<keyword evidence="1 4" id="KW-0812">Transmembrane</keyword>
<feature type="signal peptide" evidence="5">
    <location>
        <begin position="1"/>
        <end position="21"/>
    </location>
</feature>
<dbReference type="PANTHER" id="PTHR12483:SF127">
    <property type="entry name" value="COPPER TRANSPORT PROTEIN"/>
    <property type="match status" value="1"/>
</dbReference>
<dbReference type="GO" id="GO:0016020">
    <property type="term" value="C:membrane"/>
    <property type="evidence" value="ECO:0007669"/>
    <property type="project" value="UniProtKB-SubCell"/>
</dbReference>
<keyword evidence="4" id="KW-0406">Ion transport</keyword>
<feature type="transmembrane region" description="Helical" evidence="4">
    <location>
        <begin position="83"/>
        <end position="103"/>
    </location>
</feature>
<keyword evidence="4" id="KW-0186">Copper</keyword>
<evidence type="ECO:0000256" key="4">
    <source>
        <dbReference type="RuleBase" id="RU367022"/>
    </source>
</evidence>
<dbReference type="EMBL" id="CANHGI010000006">
    <property type="protein sequence ID" value="CAI5455013.1"/>
    <property type="molecule type" value="Genomic_DNA"/>
</dbReference>
<feature type="transmembrane region" description="Helical" evidence="4">
    <location>
        <begin position="196"/>
        <end position="215"/>
    </location>
</feature>
<comment type="similarity">
    <text evidence="4">Belongs to the copper transporter (Ctr) (TC 1.A.56) family. SLC31A subfamily.</text>
</comment>